<dbReference type="EMBL" id="ASPP01007532">
    <property type="protein sequence ID" value="ETO26980.1"/>
    <property type="molecule type" value="Genomic_DNA"/>
</dbReference>
<accession>X6NL23</accession>
<evidence type="ECO:0000256" key="1">
    <source>
        <dbReference type="SAM" id="MobiDB-lite"/>
    </source>
</evidence>
<feature type="compositionally biased region" description="Acidic residues" evidence="1">
    <location>
        <begin position="441"/>
        <end position="465"/>
    </location>
</feature>
<feature type="compositionally biased region" description="Basic and acidic residues" evidence="1">
    <location>
        <begin position="379"/>
        <end position="388"/>
    </location>
</feature>
<feature type="compositionally biased region" description="Pro residues" evidence="1">
    <location>
        <begin position="44"/>
        <end position="56"/>
    </location>
</feature>
<keyword evidence="2" id="KW-0812">Transmembrane</keyword>
<feature type="compositionally biased region" description="Basic and acidic residues" evidence="1">
    <location>
        <begin position="232"/>
        <end position="242"/>
    </location>
</feature>
<feature type="compositionally biased region" description="Basic and acidic residues" evidence="1">
    <location>
        <begin position="202"/>
        <end position="217"/>
    </location>
</feature>
<keyword evidence="2" id="KW-0472">Membrane</keyword>
<organism evidence="3 4">
    <name type="scientific">Reticulomyxa filosa</name>
    <dbReference type="NCBI Taxonomy" id="46433"/>
    <lineage>
        <taxon>Eukaryota</taxon>
        <taxon>Sar</taxon>
        <taxon>Rhizaria</taxon>
        <taxon>Retaria</taxon>
        <taxon>Foraminifera</taxon>
        <taxon>Monothalamids</taxon>
        <taxon>Reticulomyxidae</taxon>
        <taxon>Reticulomyxa</taxon>
    </lineage>
</organism>
<dbReference type="Proteomes" id="UP000023152">
    <property type="component" value="Unassembled WGS sequence"/>
</dbReference>
<proteinExistence type="predicted"/>
<sequence>MIYKRMTTEIRSILVYLRLLPTHQLVQSWESIVNEHNEISGPIPINPNPNPNPNLNPNPNSNLTPEQNVTKATAIATTATTTTAITSPNKSDSTILLTDNINSIIINGKKSKSGSDTSNHDSNTVVVGDVTQSHINSDTDDDFDLGEFDQENPHVYGHSYYSVLFSKQTNKQKKEEDKIMDKTKKAKNKIGDGNNSNGVATPEKEEERKTHKMEASKQDNALNGRSNGQESEQDKKAQKVRASENEMPVFALYPFIYNSDSKESIWNFDDGQIESYCFVPLSTKFGSIRTTVFFRKNIVEDFEFLIRHVVGKNLPLVHKDLTECLQPEHFFTREHGHEVAKSSLPNPLLHPSSGSTPSLASPLEQHRRQQQQQQQQQQHDARLSNDKSDATTIQYQPHANKSDTLSSFKSTALNAHRGGKGFTDSFPQTETERGRTNTRGEEEEEEEEKREDQKDTEEEREDSDDKDNYVTNKVTNGYHRPHNKGSPWSKPPISHDKTPPIQGILPGTPKSSPPLHLSSQPISCFVFVFFFFFFKINHRSKDHYHIRT</sequence>
<feature type="compositionally biased region" description="Polar residues" evidence="1">
    <location>
        <begin position="218"/>
        <end position="230"/>
    </location>
</feature>
<keyword evidence="2" id="KW-1133">Transmembrane helix</keyword>
<keyword evidence="4" id="KW-1185">Reference proteome</keyword>
<reference evidence="3 4" key="1">
    <citation type="journal article" date="2013" name="Curr. Biol.">
        <title>The Genome of the Foraminiferan Reticulomyxa filosa.</title>
        <authorList>
            <person name="Glockner G."/>
            <person name="Hulsmann N."/>
            <person name="Schleicher M."/>
            <person name="Noegel A.A."/>
            <person name="Eichinger L."/>
            <person name="Gallinger C."/>
            <person name="Pawlowski J."/>
            <person name="Sierra R."/>
            <person name="Euteneuer U."/>
            <person name="Pillet L."/>
            <person name="Moustafa A."/>
            <person name="Platzer M."/>
            <person name="Groth M."/>
            <person name="Szafranski K."/>
            <person name="Schliwa M."/>
        </authorList>
    </citation>
    <scope>NUCLEOTIDE SEQUENCE [LARGE SCALE GENOMIC DNA]</scope>
</reference>
<feature type="region of interest" description="Disordered" evidence="1">
    <location>
        <begin position="42"/>
        <end position="66"/>
    </location>
</feature>
<feature type="region of interest" description="Disordered" evidence="1">
    <location>
        <begin position="414"/>
        <end position="516"/>
    </location>
</feature>
<gene>
    <name evidence="3" type="ORF">RFI_10153</name>
</gene>
<feature type="compositionally biased region" description="Basic and acidic residues" evidence="1">
    <location>
        <begin position="430"/>
        <end position="440"/>
    </location>
</feature>
<evidence type="ECO:0000256" key="2">
    <source>
        <dbReference type="SAM" id="Phobius"/>
    </source>
</evidence>
<feature type="transmembrane region" description="Helical" evidence="2">
    <location>
        <begin position="515"/>
        <end position="534"/>
    </location>
</feature>
<feature type="compositionally biased region" description="Basic and acidic residues" evidence="1">
    <location>
        <begin position="172"/>
        <end position="183"/>
    </location>
</feature>
<protein>
    <submittedName>
        <fullName evidence="3">Uncharacterized protein</fullName>
    </submittedName>
</protein>
<dbReference type="AlphaFoldDB" id="X6NL23"/>
<feature type="region of interest" description="Disordered" evidence="1">
    <location>
        <begin position="171"/>
        <end position="242"/>
    </location>
</feature>
<evidence type="ECO:0000313" key="4">
    <source>
        <dbReference type="Proteomes" id="UP000023152"/>
    </source>
</evidence>
<feature type="region of interest" description="Disordered" evidence="1">
    <location>
        <begin position="341"/>
        <end position="388"/>
    </location>
</feature>
<comment type="caution">
    <text evidence="3">The sequence shown here is derived from an EMBL/GenBank/DDBJ whole genome shotgun (WGS) entry which is preliminary data.</text>
</comment>
<name>X6NL23_RETFI</name>
<feature type="compositionally biased region" description="Low complexity" evidence="1">
    <location>
        <begin position="342"/>
        <end position="355"/>
    </location>
</feature>
<evidence type="ECO:0000313" key="3">
    <source>
        <dbReference type="EMBL" id="ETO26980.1"/>
    </source>
</evidence>